<dbReference type="STRING" id="320771.Cflav_PD3080"/>
<dbReference type="NCBIfam" id="NF033679">
    <property type="entry name" value="DNRLRE_dom"/>
    <property type="match status" value="1"/>
</dbReference>
<dbReference type="RefSeq" id="WP_007415953.1">
    <property type="nucleotide sequence ID" value="NZ_ABOX02000021.1"/>
</dbReference>
<protein>
    <recommendedName>
        <fullName evidence="4">DNRLRE domain-containing protein</fullName>
    </recommendedName>
</protein>
<reference evidence="2 3" key="1">
    <citation type="journal article" date="2011" name="J. Bacteriol.">
        <title>Genome sequence of 'Pedosphaera parvula' Ellin514, an aerobic Verrucomicrobial isolate from pasture soil.</title>
        <authorList>
            <person name="Kant R."/>
            <person name="van Passel M.W."/>
            <person name="Sangwan P."/>
            <person name="Palva A."/>
            <person name="Lucas S."/>
            <person name="Copeland A."/>
            <person name="Lapidus A."/>
            <person name="Glavina Del Rio T."/>
            <person name="Dalin E."/>
            <person name="Tice H."/>
            <person name="Bruce D."/>
            <person name="Goodwin L."/>
            <person name="Pitluck S."/>
            <person name="Chertkov O."/>
            <person name="Larimer F.W."/>
            <person name="Land M.L."/>
            <person name="Hauser L."/>
            <person name="Brettin T.S."/>
            <person name="Detter J.C."/>
            <person name="Han S."/>
            <person name="de Vos W.M."/>
            <person name="Janssen P.H."/>
            <person name="Smidt H."/>
        </authorList>
    </citation>
    <scope>NUCLEOTIDE SEQUENCE [LARGE SCALE GENOMIC DNA]</scope>
    <source>
        <strain evidence="2 3">Ellin514</strain>
    </source>
</reference>
<proteinExistence type="predicted"/>
<dbReference type="AlphaFoldDB" id="B9XJG0"/>
<dbReference type="EMBL" id="ABOX02000021">
    <property type="protein sequence ID" value="EEF60021.1"/>
    <property type="molecule type" value="Genomic_DNA"/>
</dbReference>
<dbReference type="OrthoDB" id="284134at2"/>
<evidence type="ECO:0000313" key="3">
    <source>
        <dbReference type="Proteomes" id="UP000003688"/>
    </source>
</evidence>
<dbReference type="Proteomes" id="UP000003688">
    <property type="component" value="Unassembled WGS sequence"/>
</dbReference>
<keyword evidence="3" id="KW-1185">Reference proteome</keyword>
<keyword evidence="1" id="KW-0732">Signal</keyword>
<feature type="chain" id="PRO_5002894862" description="DNRLRE domain-containing protein" evidence="1">
    <location>
        <begin position="21"/>
        <end position="310"/>
    </location>
</feature>
<sequence precursor="true">MIARLAYALMAAFLFSQTLAFGDSITLIPSADTSIMEVTPTNNAGARAWINAGSNMHGQRNRGLIKFDIAASLPANSRITSASLTLAVTGIPSDGYAIAYFDLHRLLRPWGEGDKNSALSPGQGLAATTNEATWLSPLSFTTNYWTVPGAAATNDYAAVTTASQIVYDTIQSPYYFPDPADDDGPMIADLQSWLDNPAANFGWILICESEEMPSTARRFASREDPDSSPQLTITYDPPPQLTQISHSGNQCKIEFTAQAGHTYSMEFRNSLTGNNEWNTLTNLPAQTLTTNILVTDPIVDSQRFYRLRTP</sequence>
<evidence type="ECO:0008006" key="4">
    <source>
        <dbReference type="Google" id="ProtNLM"/>
    </source>
</evidence>
<comment type="caution">
    <text evidence="2">The sequence shown here is derived from an EMBL/GenBank/DDBJ whole genome shotgun (WGS) entry which is preliminary data.</text>
</comment>
<gene>
    <name evidence="2" type="ORF">Cflav_PD3080</name>
</gene>
<name>B9XJG0_PEDPL</name>
<evidence type="ECO:0000256" key="1">
    <source>
        <dbReference type="SAM" id="SignalP"/>
    </source>
</evidence>
<feature type="signal peptide" evidence="1">
    <location>
        <begin position="1"/>
        <end position="20"/>
    </location>
</feature>
<accession>B9XJG0</accession>
<evidence type="ECO:0000313" key="2">
    <source>
        <dbReference type="EMBL" id="EEF60021.1"/>
    </source>
</evidence>
<organism evidence="2 3">
    <name type="scientific">Pedosphaera parvula (strain Ellin514)</name>
    <dbReference type="NCBI Taxonomy" id="320771"/>
    <lineage>
        <taxon>Bacteria</taxon>
        <taxon>Pseudomonadati</taxon>
        <taxon>Verrucomicrobiota</taxon>
        <taxon>Pedosphaerae</taxon>
        <taxon>Pedosphaerales</taxon>
        <taxon>Pedosphaeraceae</taxon>
        <taxon>Pedosphaera</taxon>
    </lineage>
</organism>